<evidence type="ECO:0000313" key="7">
    <source>
        <dbReference type="Proteomes" id="UP000566819"/>
    </source>
</evidence>
<evidence type="ECO:0000256" key="4">
    <source>
        <dbReference type="SAM" id="SignalP"/>
    </source>
</evidence>
<evidence type="ECO:0000259" key="5">
    <source>
        <dbReference type="Pfam" id="PF03537"/>
    </source>
</evidence>
<evidence type="ECO:0000256" key="3">
    <source>
        <dbReference type="SAM" id="MobiDB-lite"/>
    </source>
</evidence>
<keyword evidence="4" id="KW-0732">Signal</keyword>
<gene>
    <name evidence="6" type="ORF">G7Y89_g9888</name>
</gene>
<protein>
    <recommendedName>
        <fullName evidence="2">alpha-galactosidase</fullName>
        <ecNumber evidence="2">3.2.1.22</ecNumber>
    </recommendedName>
</protein>
<dbReference type="InterPro" id="IPR013785">
    <property type="entry name" value="Aldolase_TIM"/>
</dbReference>
<organism evidence="6 7">
    <name type="scientific">Cudoniella acicularis</name>
    <dbReference type="NCBI Taxonomy" id="354080"/>
    <lineage>
        <taxon>Eukaryota</taxon>
        <taxon>Fungi</taxon>
        <taxon>Dikarya</taxon>
        <taxon>Ascomycota</taxon>
        <taxon>Pezizomycotina</taxon>
        <taxon>Leotiomycetes</taxon>
        <taxon>Helotiales</taxon>
        <taxon>Tricladiaceae</taxon>
        <taxon>Cudoniella</taxon>
    </lineage>
</organism>
<dbReference type="Proteomes" id="UP000566819">
    <property type="component" value="Unassembled WGS sequence"/>
</dbReference>
<dbReference type="AlphaFoldDB" id="A0A8H4RHH7"/>
<reference evidence="6 7" key="1">
    <citation type="submission" date="2020-03" db="EMBL/GenBank/DDBJ databases">
        <title>Draft Genome Sequence of Cudoniella acicularis.</title>
        <authorList>
            <person name="Buettner E."/>
            <person name="Kellner H."/>
        </authorList>
    </citation>
    <scope>NUCLEOTIDE SEQUENCE [LARGE SCALE GENOMIC DNA]</scope>
    <source>
        <strain evidence="6 7">DSM 108380</strain>
    </source>
</reference>
<feature type="signal peptide" evidence="4">
    <location>
        <begin position="1"/>
        <end position="19"/>
    </location>
</feature>
<dbReference type="InterPro" id="IPR017853">
    <property type="entry name" value="GH"/>
</dbReference>
<accession>A0A8H4RHH7</accession>
<dbReference type="EMBL" id="JAAMPI010000836">
    <property type="protein sequence ID" value="KAF4628267.1"/>
    <property type="molecule type" value="Genomic_DNA"/>
</dbReference>
<keyword evidence="7" id="KW-1185">Reference proteome</keyword>
<evidence type="ECO:0000313" key="6">
    <source>
        <dbReference type="EMBL" id="KAF4628267.1"/>
    </source>
</evidence>
<sequence>MRSTLSLAFALTFFHSAQAIPRAEVATAATTAPSLTRALRPRPTVGSTWHIQLEKGTAKSPLDLNLPVDVYDVDLFDTDANTQIAKLHENNKYVICYFSAGTYEPDRPDSALLSNIMDYKNSTLNELKDWPGEFWLDVTSDNVMKIMRNRITLAANKSCDGIDPDNLDGYAPDNKNEMGLTPEKLTDYIKKLSTFAQSQGLRMGLKNAGEIVGDVKNVTDWVVQEQCGGWNNVTFEDDDCALWRPFIDDKKPVFRIEYLPLLGFHVNLHFVVHARQVQRTVLSSERIVRLLILVDFVLKKAILANELDPVPRAWFLNTKVHHEFGRGFWVCKTCVQAMAGLRTAIVVPARELLDGNARGSVEVSRPEQMTTESRAKTMPSR</sequence>
<dbReference type="PANTHER" id="PTHR35273:SF2">
    <property type="entry name" value="ALPHA-GALACTOSIDASE"/>
    <property type="match status" value="1"/>
</dbReference>
<evidence type="ECO:0000256" key="1">
    <source>
        <dbReference type="ARBA" id="ARBA00001255"/>
    </source>
</evidence>
<dbReference type="Pfam" id="PF03537">
    <property type="entry name" value="Glyco_hydro_114"/>
    <property type="match status" value="1"/>
</dbReference>
<dbReference type="EC" id="3.2.1.22" evidence="2"/>
<feature type="chain" id="PRO_5034849191" description="alpha-galactosidase" evidence="4">
    <location>
        <begin position="20"/>
        <end position="381"/>
    </location>
</feature>
<comment type="catalytic activity">
    <reaction evidence="1">
        <text>Hydrolysis of terminal, non-reducing alpha-D-galactose residues in alpha-D-galactosides, including galactose oligosaccharides, galactomannans and galactolipids.</text>
        <dbReference type="EC" id="3.2.1.22"/>
    </reaction>
</comment>
<dbReference type="PANTHER" id="PTHR35273">
    <property type="entry name" value="ALPHA-1,4 POLYGALACTOSAMINIDASE, PUTATIVE (AFU_ORTHOLOGUE AFUA_3G07890)-RELATED"/>
    <property type="match status" value="1"/>
</dbReference>
<feature type="domain" description="Glycoside-hydrolase family GH114 TIM-barrel" evidence="5">
    <location>
        <begin position="48"/>
        <end position="258"/>
    </location>
</feature>
<dbReference type="SUPFAM" id="SSF51445">
    <property type="entry name" value="(Trans)glycosidases"/>
    <property type="match status" value="1"/>
</dbReference>
<dbReference type="Gene3D" id="3.20.20.70">
    <property type="entry name" value="Aldolase class I"/>
    <property type="match status" value="1"/>
</dbReference>
<proteinExistence type="predicted"/>
<evidence type="ECO:0000256" key="2">
    <source>
        <dbReference type="ARBA" id="ARBA00012755"/>
    </source>
</evidence>
<dbReference type="GO" id="GO:0004557">
    <property type="term" value="F:alpha-galactosidase activity"/>
    <property type="evidence" value="ECO:0007669"/>
    <property type="project" value="UniProtKB-EC"/>
</dbReference>
<comment type="caution">
    <text evidence="6">The sequence shown here is derived from an EMBL/GenBank/DDBJ whole genome shotgun (WGS) entry which is preliminary data.</text>
</comment>
<dbReference type="OrthoDB" id="2108802at2759"/>
<name>A0A8H4RHH7_9HELO</name>
<feature type="region of interest" description="Disordered" evidence="3">
    <location>
        <begin position="358"/>
        <end position="381"/>
    </location>
</feature>
<dbReference type="InterPro" id="IPR004352">
    <property type="entry name" value="GH114_TIM-barrel"/>
</dbReference>